<dbReference type="Pfam" id="PF03478">
    <property type="entry name" value="Beta-prop_KIB1-4"/>
    <property type="match status" value="1"/>
</dbReference>
<dbReference type="Gene3D" id="1.20.1280.50">
    <property type="match status" value="1"/>
</dbReference>
<sequence length="401" mass="45532">MRPRRRTYTAATSPSLVTVKPIVEAVSVPVSDSKRRIRKLQSCTAKKAKDGSKKKNKCDIGGLWGNLIPLDILRKILSGLGLKANIQASAVCKAWCEAAVSVRKFQILPPPLLFNSRYSMHSKGDAIPYPLRFPTCKLQFPGTLHCSHNPAFSKDCWVLSTQDLTPLLRNPFTRETFYLPCTRSFRWLAFSAAPTSASCMVISYTQINATVVVDTWRPGETVWITYSFENQLPFRIWGKCVFSNGMFYCLSTCGYLGVFHPSKEATWNVLPLKKPCPAFDYLDNFNPVFMTEHEGDIFVIYTHYDNSNPSVFKLNSKRKEWQEKRDLGGLTIFTSLPASFVRAGLSTVHRNKIYSSCIDEFEQYGMYYSLGDLISSDPPPTHRASYHHLWVEPPPNNNFYL</sequence>
<dbReference type="PANTHER" id="PTHR33127">
    <property type="entry name" value="TRANSMEMBRANE PROTEIN"/>
    <property type="match status" value="1"/>
</dbReference>
<proteinExistence type="predicted"/>
<reference evidence="4" key="2">
    <citation type="submission" date="2025-08" db="UniProtKB">
        <authorList>
            <consortium name="RefSeq"/>
        </authorList>
    </citation>
    <scope>IDENTIFICATION</scope>
    <source>
        <tissue evidence="4">Leaf</tissue>
    </source>
</reference>
<feature type="domain" description="KIB1-4 beta-propeller" evidence="2">
    <location>
        <begin position="135"/>
        <end position="367"/>
    </location>
</feature>
<gene>
    <name evidence="4" type="primary">LOC104793396</name>
</gene>
<reference evidence="3" key="1">
    <citation type="journal article" date="2014" name="Nat. Commun.">
        <title>The emerging biofuel crop Camelina sativa retains a highly undifferentiated hexaploid genome structure.</title>
        <authorList>
            <person name="Kagale S."/>
            <person name="Koh C."/>
            <person name="Nixon J."/>
            <person name="Bollina V."/>
            <person name="Clarke W.E."/>
            <person name="Tuteja R."/>
            <person name="Spillane C."/>
            <person name="Robinson S.J."/>
            <person name="Links M.G."/>
            <person name="Clarke C."/>
            <person name="Higgins E.E."/>
            <person name="Huebert T."/>
            <person name="Sharpe A.G."/>
            <person name="Parkin I.A."/>
        </authorList>
    </citation>
    <scope>NUCLEOTIDE SEQUENCE [LARGE SCALE GENOMIC DNA]</scope>
    <source>
        <strain evidence="3">cv. DH55</strain>
    </source>
</reference>
<evidence type="ECO:0000313" key="3">
    <source>
        <dbReference type="Proteomes" id="UP000694864"/>
    </source>
</evidence>
<dbReference type="Pfam" id="PF00646">
    <property type="entry name" value="F-box"/>
    <property type="match status" value="1"/>
</dbReference>
<evidence type="ECO:0000313" key="4">
    <source>
        <dbReference type="RefSeq" id="XP_019101989.1"/>
    </source>
</evidence>
<name>A0ABM1RSK1_CAMSA</name>
<protein>
    <submittedName>
        <fullName evidence="4">F-box/kelch-repeat protein At3g18720-like</fullName>
    </submittedName>
</protein>
<dbReference type="InterPro" id="IPR005174">
    <property type="entry name" value="KIB1-4_b-propeller"/>
</dbReference>
<dbReference type="PANTHER" id="PTHR33127:SF5">
    <property type="entry name" value="TRANSMEMBRANE PROTEIN"/>
    <property type="match status" value="1"/>
</dbReference>
<dbReference type="RefSeq" id="XP_019101989.1">
    <property type="nucleotide sequence ID" value="XM_019246444.1"/>
</dbReference>
<evidence type="ECO:0000259" key="2">
    <source>
        <dbReference type="Pfam" id="PF03478"/>
    </source>
</evidence>
<accession>A0ABM1RSK1</accession>
<dbReference type="InterPro" id="IPR036047">
    <property type="entry name" value="F-box-like_dom_sf"/>
</dbReference>
<dbReference type="SUPFAM" id="SSF81383">
    <property type="entry name" value="F-box domain"/>
    <property type="match status" value="1"/>
</dbReference>
<dbReference type="GeneID" id="104793396"/>
<feature type="domain" description="F-box" evidence="1">
    <location>
        <begin position="68"/>
        <end position="104"/>
    </location>
</feature>
<dbReference type="Proteomes" id="UP000694864">
    <property type="component" value="Chromosome 6"/>
</dbReference>
<organism evidence="3 4">
    <name type="scientific">Camelina sativa</name>
    <name type="common">False flax</name>
    <name type="synonym">Myagrum sativum</name>
    <dbReference type="NCBI Taxonomy" id="90675"/>
    <lineage>
        <taxon>Eukaryota</taxon>
        <taxon>Viridiplantae</taxon>
        <taxon>Streptophyta</taxon>
        <taxon>Embryophyta</taxon>
        <taxon>Tracheophyta</taxon>
        <taxon>Spermatophyta</taxon>
        <taxon>Magnoliopsida</taxon>
        <taxon>eudicotyledons</taxon>
        <taxon>Gunneridae</taxon>
        <taxon>Pentapetalae</taxon>
        <taxon>rosids</taxon>
        <taxon>malvids</taxon>
        <taxon>Brassicales</taxon>
        <taxon>Brassicaceae</taxon>
        <taxon>Camelineae</taxon>
        <taxon>Camelina</taxon>
    </lineage>
</organism>
<dbReference type="InterPro" id="IPR001810">
    <property type="entry name" value="F-box_dom"/>
</dbReference>
<evidence type="ECO:0000259" key="1">
    <source>
        <dbReference type="Pfam" id="PF00646"/>
    </source>
</evidence>
<keyword evidence="3" id="KW-1185">Reference proteome</keyword>